<dbReference type="GO" id="GO:0001682">
    <property type="term" value="P:tRNA 5'-leader removal"/>
    <property type="evidence" value="ECO:0007669"/>
    <property type="project" value="TreeGrafter"/>
</dbReference>
<evidence type="ECO:0000256" key="5">
    <source>
        <dbReference type="ARBA" id="ARBA00022694"/>
    </source>
</evidence>
<evidence type="ECO:0000256" key="1">
    <source>
        <dbReference type="ARBA" id="ARBA00000928"/>
    </source>
</evidence>
<comment type="catalytic activity">
    <reaction evidence="1">
        <text>Endonucleolytic cleavage of RNA, removing 5'-extranucleotides from tRNA precursor.</text>
        <dbReference type="EC" id="3.1.26.5"/>
    </reaction>
</comment>
<evidence type="ECO:0000313" key="18">
    <source>
        <dbReference type="Proteomes" id="UP000236161"/>
    </source>
</evidence>
<dbReference type="InterPro" id="IPR011990">
    <property type="entry name" value="TPR-like_helical_dom_sf"/>
</dbReference>
<dbReference type="EC" id="3.1.26.5" evidence="4"/>
<reference evidence="17 18" key="1">
    <citation type="journal article" date="2017" name="Nature">
        <title>The Apostasia genome and the evolution of orchids.</title>
        <authorList>
            <person name="Zhang G.Q."/>
            <person name="Liu K.W."/>
            <person name="Li Z."/>
            <person name="Lohaus R."/>
            <person name="Hsiao Y.Y."/>
            <person name="Niu S.C."/>
            <person name="Wang J.Y."/>
            <person name="Lin Y.C."/>
            <person name="Xu Q."/>
            <person name="Chen L.J."/>
            <person name="Yoshida K."/>
            <person name="Fujiwara S."/>
            <person name="Wang Z.W."/>
            <person name="Zhang Y.Q."/>
            <person name="Mitsuda N."/>
            <person name="Wang M."/>
            <person name="Liu G.H."/>
            <person name="Pecoraro L."/>
            <person name="Huang H.X."/>
            <person name="Xiao X.J."/>
            <person name="Lin M."/>
            <person name="Wu X.Y."/>
            <person name="Wu W.L."/>
            <person name="Chen Y.Y."/>
            <person name="Chang S.B."/>
            <person name="Sakamoto S."/>
            <person name="Ohme-Takagi M."/>
            <person name="Yagi M."/>
            <person name="Zeng S.J."/>
            <person name="Shen C.Y."/>
            <person name="Yeh C.M."/>
            <person name="Luo Y.B."/>
            <person name="Tsai W.C."/>
            <person name="Van de Peer Y."/>
            <person name="Liu Z.J."/>
        </authorList>
    </citation>
    <scope>NUCLEOTIDE SEQUENCE [LARGE SCALE GENOMIC DNA]</scope>
    <source>
        <strain evidence="18">cv. Shenzhen</strain>
        <tissue evidence="17">Stem</tissue>
    </source>
</reference>
<keyword evidence="7" id="KW-0479">Metal-binding</keyword>
<dbReference type="InterPro" id="IPR033443">
    <property type="entry name" value="PROP1-like_PPR_dom"/>
</dbReference>
<keyword evidence="5" id="KW-0819">tRNA processing</keyword>
<dbReference type="Gene3D" id="3.40.50.11980">
    <property type="match status" value="1"/>
</dbReference>
<keyword evidence="12" id="KW-0464">Manganese</keyword>
<keyword evidence="17" id="KW-0808">Transferase</keyword>
<dbReference type="Pfam" id="PF16953">
    <property type="entry name" value="PRORP"/>
    <property type="match status" value="1"/>
</dbReference>
<feature type="domain" description="PROP1-like PPR" evidence="16">
    <location>
        <begin position="225"/>
        <end position="366"/>
    </location>
</feature>
<dbReference type="GO" id="GO:0008168">
    <property type="term" value="F:methyltransferase activity"/>
    <property type="evidence" value="ECO:0007669"/>
    <property type="project" value="UniProtKB-KW"/>
</dbReference>
<keyword evidence="11" id="KW-0460">Magnesium</keyword>
<evidence type="ECO:0000256" key="6">
    <source>
        <dbReference type="ARBA" id="ARBA00022722"/>
    </source>
</evidence>
<evidence type="ECO:0000259" key="15">
    <source>
        <dbReference type="Pfam" id="PF16953"/>
    </source>
</evidence>
<dbReference type="GO" id="GO:0046872">
    <property type="term" value="F:metal ion binding"/>
    <property type="evidence" value="ECO:0007669"/>
    <property type="project" value="UniProtKB-KW"/>
</dbReference>
<dbReference type="PANTHER" id="PTHR13547:SF7">
    <property type="entry name" value="RIBONUCLEASE P"/>
    <property type="match status" value="1"/>
</dbReference>
<sequence>MAVLLLPPFSLMAVPVLDHLFSSLASSSDHYFHLPHKIFLFSPLLATPFHAFSVAFSSSRSHGAKVLDIAPQTEAANVNAFKRSPSSSWTFSQEQTPAHPRGNGGFKGNDELLHPELSSLNGKPKEKKKVEKRKLCSEEAELRFRLDMCSKAGAVMGAISLYDKALTNGLQFQQYHYNVLLYLCSSAATGFLHPGKSGRNGDGEDEEEERREVPIQLSQDARAYCRRRGFEIYEKMRLEEVPMSEAAMTSVARMAMAVGDGEMAFRIVRRMKEDGITPRLRSYGPAIFAFCNSGEIDRAFEVERDMVESGIIPEEPELEALLQASVKARKGEKLYYLLHRFRAIVRQVSPSTADIIQSWFESSAAARFGRRKVDRKKIEQALENGGGGWHGLGWLGKGKWSVVRTHVDDDGVCSCCGEKLVAVDLDPVETESFAESVASMANKKERNSSFDKFQKWLDYYGPFEAVIDAANVGLFNHRRFSVNKVNAVANGMRQKLPSKKLPLVVVHNKRLTGGKMNEPVNQKLIEKWRNADALYATPTGSNDDWYWLYAAIKCKCLIVTNDEMRDHVFQVLGNDFFPKWKERHQVHFSYQDGSFQFHMPPPCSVVIQESERGHWHIPIAEHKQERSRSWMCVTRANRHMKHRASSALVGALGDSTSKLGGIDEEGSHSPPQILHRKSHKGAHQFANLQMVSAIEAAEKVAGCVIDFQI</sequence>
<dbReference type="OrthoDB" id="46913at2759"/>
<feature type="region of interest" description="Disordered" evidence="14">
    <location>
        <begin position="194"/>
        <end position="213"/>
    </location>
</feature>
<keyword evidence="9" id="KW-0378">Hydrolase</keyword>
<evidence type="ECO:0000256" key="3">
    <source>
        <dbReference type="ARBA" id="ARBA00007626"/>
    </source>
</evidence>
<feature type="region of interest" description="Disordered" evidence="14">
    <location>
        <begin position="86"/>
        <end position="126"/>
    </location>
</feature>
<dbReference type="STRING" id="1088818.A0A2I0BAA6"/>
<dbReference type="PROSITE" id="PS51375">
    <property type="entry name" value="PPR"/>
    <property type="match status" value="1"/>
</dbReference>
<accession>A0A2I0BAA6</accession>
<dbReference type="InterPro" id="IPR002885">
    <property type="entry name" value="PPR_rpt"/>
</dbReference>
<protein>
    <recommendedName>
        <fullName evidence="4">ribonuclease P</fullName>
        <ecNumber evidence="4">3.1.26.5</ecNumber>
    </recommendedName>
</protein>
<evidence type="ECO:0000313" key="17">
    <source>
        <dbReference type="EMBL" id="PKA64737.1"/>
    </source>
</evidence>
<evidence type="ECO:0000256" key="12">
    <source>
        <dbReference type="ARBA" id="ARBA00023211"/>
    </source>
</evidence>
<keyword evidence="17" id="KW-0489">Methyltransferase</keyword>
<evidence type="ECO:0000256" key="9">
    <source>
        <dbReference type="ARBA" id="ARBA00022801"/>
    </source>
</evidence>
<evidence type="ECO:0000256" key="7">
    <source>
        <dbReference type="ARBA" id="ARBA00022723"/>
    </source>
</evidence>
<evidence type="ECO:0000256" key="14">
    <source>
        <dbReference type="SAM" id="MobiDB-lite"/>
    </source>
</evidence>
<dbReference type="GO" id="GO:0032259">
    <property type="term" value="P:methylation"/>
    <property type="evidence" value="ECO:0007669"/>
    <property type="project" value="UniProtKB-KW"/>
</dbReference>
<evidence type="ECO:0000256" key="10">
    <source>
        <dbReference type="ARBA" id="ARBA00022833"/>
    </source>
</evidence>
<dbReference type="EMBL" id="KZ451902">
    <property type="protein sequence ID" value="PKA64737.1"/>
    <property type="molecule type" value="Genomic_DNA"/>
</dbReference>
<feature type="domain" description="PROP1-like PPR" evidence="16">
    <location>
        <begin position="132"/>
        <end position="190"/>
    </location>
</feature>
<gene>
    <name evidence="17" type="primary">PRORP1</name>
    <name evidence="17" type="ORF">AXF42_Ash020361</name>
</gene>
<organism evidence="17 18">
    <name type="scientific">Apostasia shenzhenica</name>
    <dbReference type="NCBI Taxonomy" id="1088818"/>
    <lineage>
        <taxon>Eukaryota</taxon>
        <taxon>Viridiplantae</taxon>
        <taxon>Streptophyta</taxon>
        <taxon>Embryophyta</taxon>
        <taxon>Tracheophyta</taxon>
        <taxon>Spermatophyta</taxon>
        <taxon>Magnoliopsida</taxon>
        <taxon>Liliopsida</taxon>
        <taxon>Asparagales</taxon>
        <taxon>Orchidaceae</taxon>
        <taxon>Apostasioideae</taxon>
        <taxon>Apostasia</taxon>
    </lineage>
</organism>
<dbReference type="AlphaFoldDB" id="A0A2I0BAA6"/>
<dbReference type="Pfam" id="PF17177">
    <property type="entry name" value="PPR_long"/>
    <property type="match status" value="2"/>
</dbReference>
<evidence type="ECO:0000259" key="16">
    <source>
        <dbReference type="Pfam" id="PF17177"/>
    </source>
</evidence>
<dbReference type="Gene3D" id="1.25.40.10">
    <property type="entry name" value="Tetratricopeptide repeat domain"/>
    <property type="match status" value="1"/>
</dbReference>
<dbReference type="GO" id="GO:0004526">
    <property type="term" value="F:ribonuclease P activity"/>
    <property type="evidence" value="ECO:0007669"/>
    <property type="project" value="UniProtKB-EC"/>
</dbReference>
<feature type="domain" description="PRORP" evidence="15">
    <location>
        <begin position="407"/>
        <end position="632"/>
    </location>
</feature>
<dbReference type="Proteomes" id="UP000236161">
    <property type="component" value="Unassembled WGS sequence"/>
</dbReference>
<dbReference type="InterPro" id="IPR031595">
    <property type="entry name" value="PRORP_C"/>
</dbReference>
<evidence type="ECO:0000256" key="11">
    <source>
        <dbReference type="ARBA" id="ARBA00022842"/>
    </source>
</evidence>
<evidence type="ECO:0000256" key="4">
    <source>
        <dbReference type="ARBA" id="ARBA00012179"/>
    </source>
</evidence>
<name>A0A2I0BAA6_9ASPA</name>
<keyword evidence="18" id="KW-1185">Reference proteome</keyword>
<dbReference type="FunFam" id="3.40.50.11980:FF:000002">
    <property type="entry name" value="Proteinaceous RNase P 2"/>
    <property type="match status" value="1"/>
</dbReference>
<comment type="cofactor">
    <cofactor evidence="2">
        <name>Mg(2+)</name>
        <dbReference type="ChEBI" id="CHEBI:18420"/>
    </cofactor>
</comment>
<evidence type="ECO:0000256" key="8">
    <source>
        <dbReference type="ARBA" id="ARBA00022737"/>
    </source>
</evidence>
<comment type="similarity">
    <text evidence="3">Belongs to the PPR family. P subfamily.</text>
</comment>
<keyword evidence="8" id="KW-0677">Repeat</keyword>
<evidence type="ECO:0000256" key="2">
    <source>
        <dbReference type="ARBA" id="ARBA00001946"/>
    </source>
</evidence>
<keyword evidence="10" id="KW-0862">Zinc</keyword>
<feature type="compositionally biased region" description="Polar residues" evidence="14">
    <location>
        <begin position="86"/>
        <end position="96"/>
    </location>
</feature>
<feature type="repeat" description="PPR" evidence="13">
    <location>
        <begin position="279"/>
        <end position="313"/>
    </location>
</feature>
<keyword evidence="6" id="KW-0540">Nuclease</keyword>
<evidence type="ECO:0000256" key="13">
    <source>
        <dbReference type="PROSITE-ProRule" id="PRU00708"/>
    </source>
</evidence>
<dbReference type="PANTHER" id="PTHR13547">
    <property type="match status" value="1"/>
</dbReference>
<proteinExistence type="inferred from homology"/>